<dbReference type="GO" id="GO:0008757">
    <property type="term" value="F:S-adenosylmethionine-dependent methyltransferase activity"/>
    <property type="evidence" value="ECO:0007669"/>
    <property type="project" value="InterPro"/>
</dbReference>
<evidence type="ECO:0000313" key="7">
    <source>
        <dbReference type="EMBL" id="MBP0495012.1"/>
    </source>
</evidence>
<keyword evidence="2" id="KW-0808">Transferase</keyword>
<dbReference type="Pfam" id="PF01739">
    <property type="entry name" value="CheR"/>
    <property type="match status" value="1"/>
</dbReference>
<dbReference type="PROSITE" id="PS50123">
    <property type="entry name" value="CHER"/>
    <property type="match status" value="1"/>
</dbReference>
<dbReference type="Proteomes" id="UP000677537">
    <property type="component" value="Unassembled WGS sequence"/>
</dbReference>
<evidence type="ECO:0000256" key="4">
    <source>
        <dbReference type="PROSITE-ProRule" id="PRU00339"/>
    </source>
</evidence>
<keyword evidence="8" id="KW-1185">Reference proteome</keyword>
<protein>
    <recommendedName>
        <fullName evidence="6">CheR-type methyltransferase domain-containing protein</fullName>
    </recommendedName>
</protein>
<dbReference type="InterPro" id="IPR029063">
    <property type="entry name" value="SAM-dependent_MTases_sf"/>
</dbReference>
<dbReference type="InterPro" id="IPR011990">
    <property type="entry name" value="TPR-like_helical_dom_sf"/>
</dbReference>
<dbReference type="InterPro" id="IPR050903">
    <property type="entry name" value="Bact_Chemotaxis_MeTrfase"/>
</dbReference>
<dbReference type="InterPro" id="IPR000780">
    <property type="entry name" value="CheR_MeTrfase"/>
</dbReference>
<dbReference type="EMBL" id="JAGIZA010000013">
    <property type="protein sequence ID" value="MBP0495012.1"/>
    <property type="molecule type" value="Genomic_DNA"/>
</dbReference>
<comment type="caution">
    <text evidence="7">The sequence shown here is derived from an EMBL/GenBank/DDBJ whole genome shotgun (WGS) entry which is preliminary data.</text>
</comment>
<organism evidence="7 8">
    <name type="scientific">Roseomonas indoligenes</name>
    <dbReference type="NCBI Taxonomy" id="2820811"/>
    <lineage>
        <taxon>Bacteria</taxon>
        <taxon>Pseudomonadati</taxon>
        <taxon>Pseudomonadota</taxon>
        <taxon>Alphaproteobacteria</taxon>
        <taxon>Acetobacterales</taxon>
        <taxon>Roseomonadaceae</taxon>
        <taxon>Roseomonas</taxon>
    </lineage>
</organism>
<dbReference type="SMART" id="SM00138">
    <property type="entry name" value="MeTrc"/>
    <property type="match status" value="1"/>
</dbReference>
<dbReference type="PROSITE" id="PS50005">
    <property type="entry name" value="TPR"/>
    <property type="match status" value="1"/>
</dbReference>
<evidence type="ECO:0000256" key="3">
    <source>
        <dbReference type="ARBA" id="ARBA00022691"/>
    </source>
</evidence>
<dbReference type="PANTHER" id="PTHR24422">
    <property type="entry name" value="CHEMOTAXIS PROTEIN METHYLTRANSFERASE"/>
    <property type="match status" value="1"/>
</dbReference>
<evidence type="ECO:0000256" key="5">
    <source>
        <dbReference type="SAM" id="MobiDB-lite"/>
    </source>
</evidence>
<gene>
    <name evidence="7" type="ORF">J5Y10_19675</name>
</gene>
<proteinExistence type="predicted"/>
<name>A0A940S9C8_9PROT</name>
<dbReference type="RefSeq" id="WP_209375809.1">
    <property type="nucleotide sequence ID" value="NZ_JAGIZA010000013.1"/>
</dbReference>
<evidence type="ECO:0000313" key="8">
    <source>
        <dbReference type="Proteomes" id="UP000677537"/>
    </source>
</evidence>
<dbReference type="Gene3D" id="1.25.40.10">
    <property type="entry name" value="Tetratricopeptide repeat domain"/>
    <property type="match status" value="1"/>
</dbReference>
<feature type="domain" description="CheR-type methyltransferase" evidence="6">
    <location>
        <begin position="1"/>
        <end position="261"/>
    </location>
</feature>
<dbReference type="Gene3D" id="3.40.50.150">
    <property type="entry name" value="Vaccinia Virus protein VP39"/>
    <property type="match status" value="1"/>
</dbReference>
<dbReference type="InterPro" id="IPR019734">
    <property type="entry name" value="TPR_rpt"/>
</dbReference>
<evidence type="ECO:0000256" key="1">
    <source>
        <dbReference type="ARBA" id="ARBA00022603"/>
    </source>
</evidence>
<dbReference type="GO" id="GO:0032259">
    <property type="term" value="P:methylation"/>
    <property type="evidence" value="ECO:0007669"/>
    <property type="project" value="UniProtKB-KW"/>
</dbReference>
<accession>A0A940S9C8</accession>
<sequence>MLAGIEALLKQRIGLDAATIGTAAIARAVRSRQAACALPDIQAYHARLLDSPAEVQELIDAVVVPETWFFRDRGALDAMVRLVREGMADRPPLRLLSLPCSTGEEPYSISMALLDAGIPPERWRIEGIDISVRSLALAQRAIYGRNAFRGTDLGFRDRHFEPVPGGFRPSEAVRRPVHFAQGNLLDAASLPAAGSQDIIFCRNVLIYFDRPTQDAALGILHGLLAPGGLLFLGPSETGLPSRRDFVWMKLPMAFAFRKARPAETAVRLPSDPPQALRRPRMAAPAPAPPLPAMPPPGPPLRFPPSPPAVPPAPRASLERAQRLADAGRLAEAVQQCEAVLREDGPSADGFHLLGLLRDAAGNRQEAIAGYRKALYLDPRHQEALAHLALLLEQEGDANGARMLRDRLRRSAGQGAA</sequence>
<reference evidence="7" key="1">
    <citation type="submission" date="2021-03" db="EMBL/GenBank/DDBJ databases">
        <authorList>
            <person name="So Y."/>
        </authorList>
    </citation>
    <scope>NUCLEOTIDE SEQUENCE</scope>
    <source>
        <strain evidence="7">SG15</strain>
    </source>
</reference>
<dbReference type="AlphaFoldDB" id="A0A940S9C8"/>
<keyword evidence="1" id="KW-0489">Methyltransferase</keyword>
<keyword evidence="4" id="KW-0802">TPR repeat</keyword>
<dbReference type="PRINTS" id="PR00996">
    <property type="entry name" value="CHERMTFRASE"/>
</dbReference>
<feature type="compositionally biased region" description="Pro residues" evidence="5">
    <location>
        <begin position="285"/>
        <end position="313"/>
    </location>
</feature>
<dbReference type="SUPFAM" id="SSF48452">
    <property type="entry name" value="TPR-like"/>
    <property type="match status" value="1"/>
</dbReference>
<dbReference type="SMART" id="SM00028">
    <property type="entry name" value="TPR"/>
    <property type="match status" value="2"/>
</dbReference>
<dbReference type="PANTHER" id="PTHR24422:SF19">
    <property type="entry name" value="CHEMOTAXIS PROTEIN METHYLTRANSFERASE"/>
    <property type="match status" value="1"/>
</dbReference>
<evidence type="ECO:0000259" key="6">
    <source>
        <dbReference type="PROSITE" id="PS50123"/>
    </source>
</evidence>
<feature type="compositionally biased region" description="Low complexity" evidence="5">
    <location>
        <begin position="273"/>
        <end position="284"/>
    </location>
</feature>
<feature type="region of interest" description="Disordered" evidence="5">
    <location>
        <begin position="265"/>
        <end position="313"/>
    </location>
</feature>
<dbReference type="SUPFAM" id="SSF53335">
    <property type="entry name" value="S-adenosyl-L-methionine-dependent methyltransferases"/>
    <property type="match status" value="1"/>
</dbReference>
<evidence type="ECO:0000256" key="2">
    <source>
        <dbReference type="ARBA" id="ARBA00022679"/>
    </source>
</evidence>
<feature type="repeat" description="TPR" evidence="4">
    <location>
        <begin position="347"/>
        <end position="380"/>
    </location>
</feature>
<keyword evidence="3" id="KW-0949">S-adenosyl-L-methionine</keyword>
<dbReference type="InterPro" id="IPR022642">
    <property type="entry name" value="CheR_C"/>
</dbReference>